<feature type="transmembrane region" description="Helical" evidence="6">
    <location>
        <begin position="369"/>
        <end position="392"/>
    </location>
</feature>
<sequence length="410" mass="43032">MKPFASSRWLLLELAAKNLGRRQTRTCMLIAAIAISSAVTFAGIVVMRSVVSSMEVGLSRMGADLMVVSESTLTNISNALLTVEPTDQTLPADAISGAGIGGMSKVAAQRVLRTDQSGFGGNDELVDLIGFDPRTDFTVQPWLSERLSGTMQPSDVIVGAARDLPLGSQLVLFGQPFRVYGKLARTGSGTQERGVFMQSEALVALAPAVRQRAGAVPRMLEPDRVSGFLIEMAPGATELQARFALLSRVPGVKVVTGGSLMTGIRQGLVALLGGLVVLVGLLSVGTAVMVGVLFSAIMAERRRELGLLKAIGAGIGQIVGMAIIEATIATAGGAVIGVLFGVLLLRMFERMLVHHLGEMGIPFLWLDGPTTILIAALCVSGAALVGVVGAWVPAWRLGRSETYDLIRKEG</sequence>
<keyword evidence="3 6" id="KW-0812">Transmembrane</keyword>
<evidence type="ECO:0000256" key="6">
    <source>
        <dbReference type="SAM" id="Phobius"/>
    </source>
</evidence>
<dbReference type="Proteomes" id="UP000006633">
    <property type="component" value="Chromosome"/>
</dbReference>
<dbReference type="RefSeq" id="WP_013165834.1">
    <property type="nucleotide sequence ID" value="NC_014217.1"/>
</dbReference>
<gene>
    <name evidence="9" type="ordered locus">Snov_1007</name>
</gene>
<dbReference type="Pfam" id="PF02687">
    <property type="entry name" value="FtsX"/>
    <property type="match status" value="1"/>
</dbReference>
<evidence type="ECO:0000259" key="7">
    <source>
        <dbReference type="Pfam" id="PF02687"/>
    </source>
</evidence>
<keyword evidence="2" id="KW-1003">Cell membrane</keyword>
<organism evidence="9 10">
    <name type="scientific">Ancylobacter novellus (strain ATCC 8093 / DSM 506 / JCM 20403 / CCM 1077 / IAM 12100 / NBRC 12443 / NCIMB 10456)</name>
    <name type="common">Starkeya novella</name>
    <dbReference type="NCBI Taxonomy" id="639283"/>
    <lineage>
        <taxon>Bacteria</taxon>
        <taxon>Pseudomonadati</taxon>
        <taxon>Pseudomonadota</taxon>
        <taxon>Alphaproteobacteria</taxon>
        <taxon>Hyphomicrobiales</taxon>
        <taxon>Xanthobacteraceae</taxon>
        <taxon>Ancylobacter</taxon>
    </lineage>
</organism>
<dbReference type="GO" id="GO:0005886">
    <property type="term" value="C:plasma membrane"/>
    <property type="evidence" value="ECO:0007669"/>
    <property type="project" value="UniProtKB-SubCell"/>
</dbReference>
<feature type="transmembrane region" description="Helical" evidence="6">
    <location>
        <begin position="268"/>
        <end position="294"/>
    </location>
</feature>
<dbReference type="Pfam" id="PF12704">
    <property type="entry name" value="MacB_PCD"/>
    <property type="match status" value="1"/>
</dbReference>
<keyword evidence="4 6" id="KW-1133">Transmembrane helix</keyword>
<name>D7A6V5_ANCN5</name>
<dbReference type="InterPro" id="IPR025857">
    <property type="entry name" value="MacB_PCD"/>
</dbReference>
<evidence type="ECO:0000256" key="2">
    <source>
        <dbReference type="ARBA" id="ARBA00022475"/>
    </source>
</evidence>
<comment type="subcellular location">
    <subcellularLocation>
        <location evidence="1">Cell membrane</location>
        <topology evidence="1">Multi-pass membrane protein</topology>
    </subcellularLocation>
</comment>
<dbReference type="PANTHER" id="PTHR43738:SF2">
    <property type="entry name" value="ABC TRANSPORTER PERMEASE"/>
    <property type="match status" value="1"/>
</dbReference>
<dbReference type="AlphaFoldDB" id="D7A6V5"/>
<dbReference type="HOGENOM" id="CLU_055576_0_0_5"/>
<dbReference type="OrthoDB" id="6313at2"/>
<dbReference type="PANTHER" id="PTHR43738">
    <property type="entry name" value="ABC TRANSPORTER, MEMBRANE PROTEIN"/>
    <property type="match status" value="1"/>
</dbReference>
<dbReference type="eggNOG" id="COG0577">
    <property type="taxonomic scope" value="Bacteria"/>
</dbReference>
<dbReference type="InterPro" id="IPR051125">
    <property type="entry name" value="ABC-4/HrtB_transporter"/>
</dbReference>
<evidence type="ECO:0000313" key="10">
    <source>
        <dbReference type="Proteomes" id="UP000006633"/>
    </source>
</evidence>
<dbReference type="InterPro" id="IPR003838">
    <property type="entry name" value="ABC3_permease_C"/>
</dbReference>
<evidence type="ECO:0000256" key="5">
    <source>
        <dbReference type="ARBA" id="ARBA00023136"/>
    </source>
</evidence>
<reference evidence="9 10" key="1">
    <citation type="journal article" date="2012" name="Stand. Genomic Sci.">
        <title>Complete genome sequence of the facultatively chemolithoautotrophic and methylotrophic alpha Proteobacterium Starkeya novella type strain (ATCC 8093(T)).</title>
        <authorList>
            <person name="Kappler U."/>
            <person name="Davenport K."/>
            <person name="Beatson S."/>
            <person name="Lucas S."/>
            <person name="Lapidus A."/>
            <person name="Copeland A."/>
            <person name="Berry K.W."/>
            <person name="Glavina Del Rio T."/>
            <person name="Hammon N."/>
            <person name="Dalin E."/>
            <person name="Tice H."/>
            <person name="Pitluck S."/>
            <person name="Richardson P."/>
            <person name="Bruce D."/>
            <person name="Goodwin L.A."/>
            <person name="Han C."/>
            <person name="Tapia R."/>
            <person name="Detter J.C."/>
            <person name="Chang Y.J."/>
            <person name="Jeffries C.D."/>
            <person name="Land M."/>
            <person name="Hauser L."/>
            <person name="Kyrpides N.C."/>
            <person name="Goker M."/>
            <person name="Ivanova N."/>
            <person name="Klenk H.P."/>
            <person name="Woyke T."/>
        </authorList>
    </citation>
    <scope>NUCLEOTIDE SEQUENCE [LARGE SCALE GENOMIC DNA]</scope>
    <source>
        <strain evidence="10">ATCC 8093 / DSM 506 / JCM 20403 / CCM 1077 / IAM 12100 / NBRC 12443 / NCIMB 10456</strain>
    </source>
</reference>
<evidence type="ECO:0000259" key="8">
    <source>
        <dbReference type="Pfam" id="PF12704"/>
    </source>
</evidence>
<keyword evidence="5 6" id="KW-0472">Membrane</keyword>
<evidence type="ECO:0000256" key="1">
    <source>
        <dbReference type="ARBA" id="ARBA00004651"/>
    </source>
</evidence>
<evidence type="ECO:0000256" key="3">
    <source>
        <dbReference type="ARBA" id="ARBA00022692"/>
    </source>
</evidence>
<protein>
    <submittedName>
        <fullName evidence="9">Uncharacterized protein</fullName>
    </submittedName>
</protein>
<proteinExistence type="predicted"/>
<evidence type="ECO:0000313" key="9">
    <source>
        <dbReference type="EMBL" id="ADH88329.1"/>
    </source>
</evidence>
<evidence type="ECO:0000256" key="4">
    <source>
        <dbReference type="ARBA" id="ARBA00022989"/>
    </source>
</evidence>
<feature type="domain" description="ABC3 transporter permease C-terminal" evidence="7">
    <location>
        <begin position="277"/>
        <end position="399"/>
    </location>
</feature>
<dbReference type="STRING" id="639283.Snov_1007"/>
<keyword evidence="10" id="KW-1185">Reference proteome</keyword>
<dbReference type="KEGG" id="sno:Snov_1007"/>
<dbReference type="EMBL" id="CP002026">
    <property type="protein sequence ID" value="ADH88329.1"/>
    <property type="molecule type" value="Genomic_DNA"/>
</dbReference>
<feature type="transmembrane region" description="Helical" evidence="6">
    <location>
        <begin position="27"/>
        <end position="51"/>
    </location>
</feature>
<accession>D7A6V5</accession>
<feature type="domain" description="MacB-like periplasmic core" evidence="8">
    <location>
        <begin position="28"/>
        <end position="244"/>
    </location>
</feature>